<dbReference type="HOGENOM" id="CLU_065982_1_1_5"/>
<dbReference type="PATRIC" id="fig|1261131.3.peg.765"/>
<dbReference type="NCBIfam" id="TIGR03302">
    <property type="entry name" value="OM_YfiO"/>
    <property type="match status" value="1"/>
</dbReference>
<dbReference type="Proteomes" id="UP000017862">
    <property type="component" value="Chromosome"/>
</dbReference>
<comment type="subcellular location">
    <subcellularLocation>
        <location evidence="4">Cell outer membrane</location>
        <topology evidence="4">Lipid-anchor</topology>
    </subcellularLocation>
</comment>
<evidence type="ECO:0000256" key="5">
    <source>
        <dbReference type="SAM" id="Phobius"/>
    </source>
</evidence>
<evidence type="ECO:0000256" key="1">
    <source>
        <dbReference type="ARBA" id="ARBA00022729"/>
    </source>
</evidence>
<comment type="subunit">
    <text evidence="4">Part of the Bam complex.</text>
</comment>
<evidence type="ECO:0000256" key="3">
    <source>
        <dbReference type="ARBA" id="ARBA00023237"/>
    </source>
</evidence>
<name>U6B5N7_9HYPH</name>
<dbReference type="GO" id="GO:0051205">
    <property type="term" value="P:protein insertion into membrane"/>
    <property type="evidence" value="ECO:0007669"/>
    <property type="project" value="UniProtKB-UniRule"/>
</dbReference>
<organism evidence="7 8">
    <name type="scientific">Candidatus Liberibacter americanus str. Sao Paulo</name>
    <dbReference type="NCBI Taxonomy" id="1261131"/>
    <lineage>
        <taxon>Bacteria</taxon>
        <taxon>Pseudomonadati</taxon>
        <taxon>Pseudomonadota</taxon>
        <taxon>Alphaproteobacteria</taxon>
        <taxon>Hyphomicrobiales</taxon>
        <taxon>Rhizobiaceae</taxon>
        <taxon>Liberibacter</taxon>
    </lineage>
</organism>
<keyword evidence="5" id="KW-1133">Transmembrane helix</keyword>
<proteinExistence type="inferred from homology"/>
<dbReference type="InterPro" id="IPR039565">
    <property type="entry name" value="BamD-like"/>
</dbReference>
<accession>U6B5N7</accession>
<comment type="function">
    <text evidence="4">Part of the outer membrane protein assembly complex, which is involved in assembly and insertion of beta-barrel proteins into the outer membrane.</text>
</comment>
<evidence type="ECO:0000259" key="6">
    <source>
        <dbReference type="Pfam" id="PF13525"/>
    </source>
</evidence>
<dbReference type="EMBL" id="CP006604">
    <property type="protein sequence ID" value="AHA28138.1"/>
    <property type="molecule type" value="Genomic_DNA"/>
</dbReference>
<keyword evidence="1 4" id="KW-0732">Signal</keyword>
<feature type="domain" description="Outer membrane lipoprotein BamD-like" evidence="6">
    <location>
        <begin position="38"/>
        <end position="232"/>
    </location>
</feature>
<dbReference type="GO" id="GO:0009279">
    <property type="term" value="C:cell outer membrane"/>
    <property type="evidence" value="ECO:0007669"/>
    <property type="project" value="UniProtKB-SubCell"/>
</dbReference>
<dbReference type="Gene3D" id="1.25.40.10">
    <property type="entry name" value="Tetratricopeptide repeat domain"/>
    <property type="match status" value="1"/>
</dbReference>
<evidence type="ECO:0000313" key="8">
    <source>
        <dbReference type="Proteomes" id="UP000017862"/>
    </source>
</evidence>
<dbReference type="GO" id="GO:0043165">
    <property type="term" value="P:Gram-negative-bacterium-type cell outer membrane assembly"/>
    <property type="evidence" value="ECO:0007669"/>
    <property type="project" value="UniProtKB-UniRule"/>
</dbReference>
<dbReference type="SUPFAM" id="SSF48452">
    <property type="entry name" value="TPR-like"/>
    <property type="match status" value="1"/>
</dbReference>
<dbReference type="InterPro" id="IPR017689">
    <property type="entry name" value="BamD"/>
</dbReference>
<reference evidence="7 8" key="1">
    <citation type="journal article" date="2014" name="Mol. Plant Microbe Interact.">
        <title>The complete genome sequence of Candidatus Liberibacter americanus, associated with citrus Huanglongbing.</title>
        <authorList>
            <person name="Wulff N.A."/>
            <person name="Zhang S."/>
            <person name="Setubal J.C."/>
            <person name="Almeida N.F."/>
            <person name="Martins E.C."/>
            <person name="Harakava R."/>
            <person name="Kumar D."/>
            <person name="Rangel L.T."/>
            <person name="Foissac X."/>
            <person name="Bove J."/>
            <person name="Gabriel D.W."/>
        </authorList>
    </citation>
    <scope>NUCLEOTIDE SEQUENCE [LARGE SCALE GENOMIC DNA]</scope>
    <source>
        <strain evidence="7 8">Sao Paulo</strain>
    </source>
</reference>
<dbReference type="Pfam" id="PF13525">
    <property type="entry name" value="YfiO"/>
    <property type="match status" value="1"/>
</dbReference>
<evidence type="ECO:0000313" key="7">
    <source>
        <dbReference type="EMBL" id="AHA28138.1"/>
    </source>
</evidence>
<protein>
    <recommendedName>
        <fullName evidence="4">Outer membrane protein assembly factor BamD</fullName>
    </recommendedName>
</protein>
<keyword evidence="3 4" id="KW-0998">Cell outer membrane</keyword>
<dbReference type="eggNOG" id="COG4105">
    <property type="taxonomic scope" value="Bacteria"/>
</dbReference>
<gene>
    <name evidence="4" type="primary">bamD</name>
    <name evidence="7" type="ORF">lam_797</name>
</gene>
<comment type="similarity">
    <text evidence="4">Belongs to the BamD family.</text>
</comment>
<dbReference type="InterPro" id="IPR011990">
    <property type="entry name" value="TPR-like_helical_dom_sf"/>
</dbReference>
<dbReference type="STRING" id="1261131.lam_797"/>
<keyword evidence="2 4" id="KW-0472">Membrane</keyword>
<dbReference type="PROSITE" id="PS51257">
    <property type="entry name" value="PROKAR_LIPOPROTEIN"/>
    <property type="match status" value="1"/>
</dbReference>
<dbReference type="HAMAP" id="MF_00922">
    <property type="entry name" value="OM_assembly_BamD"/>
    <property type="match status" value="1"/>
</dbReference>
<dbReference type="KEGG" id="lar:lam_797"/>
<keyword evidence="4 7" id="KW-0449">Lipoprotein</keyword>
<keyword evidence="5" id="KW-0812">Transmembrane</keyword>
<keyword evidence="8" id="KW-1185">Reference proteome</keyword>
<evidence type="ECO:0000256" key="2">
    <source>
        <dbReference type="ARBA" id="ARBA00023136"/>
    </source>
</evidence>
<keyword evidence="4" id="KW-0564">Palmitate</keyword>
<evidence type="ECO:0000256" key="4">
    <source>
        <dbReference type="HAMAP-Rule" id="MF_00922"/>
    </source>
</evidence>
<feature type="transmembrane region" description="Helical" evidence="5">
    <location>
        <begin position="12"/>
        <end position="30"/>
    </location>
</feature>
<dbReference type="AlphaFoldDB" id="U6B5N7"/>
<sequence length="257" mass="29977">MRSCLYKLSLNIFLIITIFSLIGCGGYIDISKVGISSQPKNVLYSQGLDYLQNRRFSDAYNKFKEISVNFPFSEDGRKALLMSAFVKYSIKEYSKAAAIGKQYIDKYPRYPNIDYVYYLIGVCYANMIRDVSYDQLSSISMIEYMNKIVKEYPGSNYVESARFYIRLGRNQLAAKEMDIGRYYLQNKEYTSAILRFHNVVREYFDTEQIEEALARIIEVYVMMGLVNEASNVSYILQNNYPQGFWCQYAKKIMKSIP</sequence>